<dbReference type="InterPro" id="IPR016181">
    <property type="entry name" value="Acyl_CoA_acyltransferase"/>
</dbReference>
<organism evidence="2 3">
    <name type="scientific">Actinomadura rubrobrunea</name>
    <dbReference type="NCBI Taxonomy" id="115335"/>
    <lineage>
        <taxon>Bacteria</taxon>
        <taxon>Bacillati</taxon>
        <taxon>Actinomycetota</taxon>
        <taxon>Actinomycetes</taxon>
        <taxon>Streptosporangiales</taxon>
        <taxon>Thermomonosporaceae</taxon>
        <taxon>Actinomadura</taxon>
    </lineage>
</organism>
<comment type="caution">
    <text evidence="2">The sequence shown here is derived from an EMBL/GenBank/DDBJ whole genome shotgun (WGS) entry which is preliminary data.</text>
</comment>
<accession>A0A9W6PRG8</accession>
<proteinExistence type="predicted"/>
<evidence type="ECO:0000313" key="2">
    <source>
        <dbReference type="EMBL" id="GLW63224.1"/>
    </source>
</evidence>
<dbReference type="Pfam" id="PF00583">
    <property type="entry name" value="Acetyltransf_1"/>
    <property type="match status" value="1"/>
</dbReference>
<dbReference type="PROSITE" id="PS51186">
    <property type="entry name" value="GNAT"/>
    <property type="match status" value="1"/>
</dbReference>
<dbReference type="EMBL" id="BSRZ01000002">
    <property type="protein sequence ID" value="GLW63224.1"/>
    <property type="molecule type" value="Genomic_DNA"/>
</dbReference>
<reference evidence="2" key="1">
    <citation type="submission" date="2023-02" db="EMBL/GenBank/DDBJ databases">
        <title>Actinomadura rubrobrunea NBRC 14622.</title>
        <authorList>
            <person name="Ichikawa N."/>
            <person name="Sato H."/>
            <person name="Tonouchi N."/>
        </authorList>
    </citation>
    <scope>NUCLEOTIDE SEQUENCE</scope>
    <source>
        <strain evidence="2">NBRC 14622</strain>
    </source>
</reference>
<evidence type="ECO:0000313" key="3">
    <source>
        <dbReference type="Proteomes" id="UP001165124"/>
    </source>
</evidence>
<dbReference type="AlphaFoldDB" id="A0A9W6PRG8"/>
<dbReference type="CDD" id="cd04301">
    <property type="entry name" value="NAT_SF"/>
    <property type="match status" value="1"/>
</dbReference>
<dbReference type="Gene3D" id="3.40.630.30">
    <property type="match status" value="1"/>
</dbReference>
<protein>
    <submittedName>
        <fullName evidence="2">N-acetyltransferase</fullName>
    </submittedName>
</protein>
<evidence type="ECO:0000259" key="1">
    <source>
        <dbReference type="PROSITE" id="PS51186"/>
    </source>
</evidence>
<dbReference type="SUPFAM" id="SSF55729">
    <property type="entry name" value="Acyl-CoA N-acyltransferases (Nat)"/>
    <property type="match status" value="1"/>
</dbReference>
<dbReference type="GO" id="GO:0016747">
    <property type="term" value="F:acyltransferase activity, transferring groups other than amino-acyl groups"/>
    <property type="evidence" value="ECO:0007669"/>
    <property type="project" value="InterPro"/>
</dbReference>
<dbReference type="InterPro" id="IPR000182">
    <property type="entry name" value="GNAT_dom"/>
</dbReference>
<dbReference type="Proteomes" id="UP001165124">
    <property type="component" value="Unassembled WGS sequence"/>
</dbReference>
<sequence length="189" mass="21505">MPSRRIEVTTWYLEQCDPGDLRPARPTSADIVRAEVVLPELSRFLYTAVGGDWYWVDRLPWTYEQWRNWLERPGVETWIAYVHGAPAGFAELDPQPEGQVEIACFGLLRPFHGRGIGGHLLSVAAARAWDLADRWPDRKPTTRVWLHTCSLDGPAALSNYQSRGFRLYDTKITSKAVDHRPPGPWPGAR</sequence>
<name>A0A9W6PRG8_9ACTN</name>
<dbReference type="RefSeq" id="WP_067910844.1">
    <property type="nucleotide sequence ID" value="NZ_BSRZ01000002.1"/>
</dbReference>
<feature type="domain" description="N-acetyltransferase" evidence="1">
    <location>
        <begin position="19"/>
        <end position="184"/>
    </location>
</feature>
<keyword evidence="3" id="KW-1185">Reference proteome</keyword>
<gene>
    <name evidence="2" type="ORF">Arub01_14680</name>
</gene>